<feature type="domain" description="DUF1907" evidence="7">
    <location>
        <begin position="25"/>
        <end position="305"/>
    </location>
</feature>
<evidence type="ECO:0000313" key="9">
    <source>
        <dbReference type="Proteomes" id="UP000218231"/>
    </source>
</evidence>
<dbReference type="GO" id="GO:0008270">
    <property type="term" value="F:zinc ion binding"/>
    <property type="evidence" value="ECO:0007669"/>
    <property type="project" value="TreeGrafter"/>
</dbReference>
<dbReference type="PANTHER" id="PTHR13204:SF1">
    <property type="entry name" value="ESTER HYDROLASE C11ORF54"/>
    <property type="match status" value="1"/>
</dbReference>
<protein>
    <recommendedName>
        <fullName evidence="7">DUF1907 domain-containing protein</fullName>
    </recommendedName>
</protein>
<dbReference type="AlphaFoldDB" id="A0A2A2LXL7"/>
<organism evidence="8 9">
    <name type="scientific">Diploscapter pachys</name>
    <dbReference type="NCBI Taxonomy" id="2018661"/>
    <lineage>
        <taxon>Eukaryota</taxon>
        <taxon>Metazoa</taxon>
        <taxon>Ecdysozoa</taxon>
        <taxon>Nematoda</taxon>
        <taxon>Chromadorea</taxon>
        <taxon>Rhabditida</taxon>
        <taxon>Rhabditina</taxon>
        <taxon>Rhabditomorpha</taxon>
        <taxon>Rhabditoidea</taxon>
        <taxon>Rhabditidae</taxon>
        <taxon>Diploscapter</taxon>
    </lineage>
</organism>
<dbReference type="CDD" id="cd17298">
    <property type="entry name" value="DUF1907"/>
    <property type="match status" value="1"/>
</dbReference>
<evidence type="ECO:0000256" key="5">
    <source>
        <dbReference type="ARBA" id="ARBA00022833"/>
    </source>
</evidence>
<comment type="subunit">
    <text evidence="2">Monomer.</text>
</comment>
<comment type="caution">
    <text evidence="8">The sequence shown here is derived from an EMBL/GenBank/DDBJ whole genome shotgun (WGS) entry which is preliminary data.</text>
</comment>
<keyword evidence="9" id="KW-1185">Reference proteome</keyword>
<evidence type="ECO:0000256" key="2">
    <source>
        <dbReference type="ARBA" id="ARBA00011245"/>
    </source>
</evidence>
<dbReference type="SMART" id="SM01168">
    <property type="entry name" value="DUF1907"/>
    <property type="match status" value="1"/>
</dbReference>
<name>A0A2A2LXL7_9BILA</name>
<comment type="subcellular location">
    <subcellularLocation>
        <location evidence="1">Nucleus</location>
    </subcellularLocation>
</comment>
<keyword evidence="6" id="KW-0539">Nucleus</keyword>
<evidence type="ECO:0000313" key="8">
    <source>
        <dbReference type="EMBL" id="PAV90920.1"/>
    </source>
</evidence>
<dbReference type="GO" id="GO:0016788">
    <property type="term" value="F:hydrolase activity, acting on ester bonds"/>
    <property type="evidence" value="ECO:0007669"/>
    <property type="project" value="TreeGrafter"/>
</dbReference>
<proteinExistence type="predicted"/>
<keyword evidence="3" id="KW-0479">Metal-binding</keyword>
<reference evidence="8 9" key="1">
    <citation type="journal article" date="2017" name="Curr. Biol.">
        <title>Genome architecture and evolution of a unichromosomal asexual nematode.</title>
        <authorList>
            <person name="Fradin H."/>
            <person name="Zegar C."/>
            <person name="Gutwein M."/>
            <person name="Lucas J."/>
            <person name="Kovtun M."/>
            <person name="Corcoran D."/>
            <person name="Baugh L.R."/>
            <person name="Kiontke K."/>
            <person name="Gunsalus K."/>
            <person name="Fitch D.H."/>
            <person name="Piano F."/>
        </authorList>
    </citation>
    <scope>NUCLEOTIDE SEQUENCE [LARGE SCALE GENOMIC DNA]</scope>
    <source>
        <strain evidence="8">PF1309</strain>
    </source>
</reference>
<dbReference type="InterPro" id="IPR015021">
    <property type="entry name" value="C11orf54_DUF1907"/>
</dbReference>
<dbReference type="Pfam" id="PF08925">
    <property type="entry name" value="DUF1907"/>
    <property type="match status" value="1"/>
</dbReference>
<evidence type="ECO:0000259" key="7">
    <source>
        <dbReference type="SMART" id="SM01168"/>
    </source>
</evidence>
<keyword evidence="4" id="KW-0378">Hydrolase</keyword>
<dbReference type="GO" id="GO:0005634">
    <property type="term" value="C:nucleus"/>
    <property type="evidence" value="ECO:0007669"/>
    <property type="project" value="UniProtKB-SubCell"/>
</dbReference>
<dbReference type="OrthoDB" id="5119241at2759"/>
<evidence type="ECO:0000256" key="3">
    <source>
        <dbReference type="ARBA" id="ARBA00022723"/>
    </source>
</evidence>
<sequence length="308" mass="34245">MPDCSSALSAVIECHTPSLDELKQVFETSLRENFQHVQVDIVKCPDTSEPPFEMTSTGFGKDMRIAEVGGPGNIYPVVRKENQFSFEKIAEVCQLPDGHVMGPGAGPWPIIGVNCEMVADANCAVNQFETRVIKIDESTEKGYELSRTSEPTFNLLANLAISKPNDRSSDVVHFKCSVRTGKKNLPETIRQGLATKFGNTPVSMAGVFILDNGKAKIHVMPDFPSCAWGHEKEVNEWLRFFEMPGPLVNVSVIHSYDPGHKLRLEHTHCYSSPNQGDGGHYHYDVSPETVSYEGWFAPAQKIYRIDEI</sequence>
<gene>
    <name evidence="8" type="ORF">WR25_21620</name>
</gene>
<dbReference type="SUPFAM" id="SSF117856">
    <property type="entry name" value="AF0104/ALDC/Ptd012-like"/>
    <property type="match status" value="1"/>
</dbReference>
<evidence type="ECO:0000256" key="6">
    <source>
        <dbReference type="ARBA" id="ARBA00023242"/>
    </source>
</evidence>
<dbReference type="EMBL" id="LIAE01006345">
    <property type="protein sequence ID" value="PAV90920.1"/>
    <property type="molecule type" value="Genomic_DNA"/>
</dbReference>
<dbReference type="Proteomes" id="UP000218231">
    <property type="component" value="Unassembled WGS sequence"/>
</dbReference>
<accession>A0A2A2LXL7</accession>
<dbReference type="PANTHER" id="PTHR13204">
    <property type="entry name" value="PTD012 PROTEIN"/>
    <property type="match status" value="1"/>
</dbReference>
<keyword evidence="5" id="KW-0862">Zinc</keyword>
<evidence type="ECO:0000256" key="4">
    <source>
        <dbReference type="ARBA" id="ARBA00022801"/>
    </source>
</evidence>
<evidence type="ECO:0000256" key="1">
    <source>
        <dbReference type="ARBA" id="ARBA00004123"/>
    </source>
</evidence>